<evidence type="ECO:0000313" key="3">
    <source>
        <dbReference type="EMBL" id="KAF8673281.1"/>
    </source>
</evidence>
<dbReference type="Proteomes" id="UP000636709">
    <property type="component" value="Unassembled WGS sequence"/>
</dbReference>
<dbReference type="InterPro" id="IPR033734">
    <property type="entry name" value="Jacalin-like_lectin_dom_plant"/>
</dbReference>
<dbReference type="AlphaFoldDB" id="A0A835AUU5"/>
<accession>A0A835AUU5</accession>
<organism evidence="3 4">
    <name type="scientific">Digitaria exilis</name>
    <dbReference type="NCBI Taxonomy" id="1010633"/>
    <lineage>
        <taxon>Eukaryota</taxon>
        <taxon>Viridiplantae</taxon>
        <taxon>Streptophyta</taxon>
        <taxon>Embryophyta</taxon>
        <taxon>Tracheophyta</taxon>
        <taxon>Spermatophyta</taxon>
        <taxon>Magnoliopsida</taxon>
        <taxon>Liliopsida</taxon>
        <taxon>Poales</taxon>
        <taxon>Poaceae</taxon>
        <taxon>PACMAD clade</taxon>
        <taxon>Panicoideae</taxon>
        <taxon>Panicodae</taxon>
        <taxon>Paniceae</taxon>
        <taxon>Anthephorinae</taxon>
        <taxon>Digitaria</taxon>
    </lineage>
</organism>
<dbReference type="SUPFAM" id="SSF51101">
    <property type="entry name" value="Mannose-binding lectins"/>
    <property type="match status" value="1"/>
</dbReference>
<dbReference type="EMBL" id="JACEFO010002208">
    <property type="protein sequence ID" value="KAF8673281.1"/>
    <property type="molecule type" value="Genomic_DNA"/>
</dbReference>
<keyword evidence="4" id="KW-1185">Reference proteome</keyword>
<proteinExistence type="predicted"/>
<dbReference type="InterPro" id="IPR001229">
    <property type="entry name" value="Jacalin-like_lectin_dom"/>
</dbReference>
<dbReference type="CDD" id="cd09612">
    <property type="entry name" value="Jacalin"/>
    <property type="match status" value="1"/>
</dbReference>
<dbReference type="PANTHER" id="PTHR46506">
    <property type="entry name" value="OS05G0143600 PROTEIN"/>
    <property type="match status" value="1"/>
</dbReference>
<evidence type="ECO:0000313" key="4">
    <source>
        <dbReference type="Proteomes" id="UP000636709"/>
    </source>
</evidence>
<dbReference type="InterPro" id="IPR036404">
    <property type="entry name" value="Jacalin-like_lectin_dom_sf"/>
</dbReference>
<reference evidence="3" key="1">
    <citation type="submission" date="2020-07" db="EMBL/GenBank/DDBJ databases">
        <title>Genome sequence and genetic diversity analysis of an under-domesticated orphan crop, white fonio (Digitaria exilis).</title>
        <authorList>
            <person name="Bennetzen J.L."/>
            <person name="Chen S."/>
            <person name="Ma X."/>
            <person name="Wang X."/>
            <person name="Yssel A.E.J."/>
            <person name="Chaluvadi S.R."/>
            <person name="Johnson M."/>
            <person name="Gangashetty P."/>
            <person name="Hamidou F."/>
            <person name="Sanogo M.D."/>
            <person name="Zwaenepoel A."/>
            <person name="Wallace J."/>
            <person name="Van De Peer Y."/>
            <person name="Van Deynze A."/>
        </authorList>
    </citation>
    <scope>NUCLEOTIDE SEQUENCE</scope>
    <source>
        <tissue evidence="3">Leaves</tissue>
    </source>
</reference>
<protein>
    <recommendedName>
        <fullName evidence="2">Jacalin-type lectin domain-containing protein</fullName>
    </recommendedName>
</protein>
<dbReference type="Pfam" id="PF01419">
    <property type="entry name" value="Jacalin"/>
    <property type="match status" value="1"/>
</dbReference>
<evidence type="ECO:0000256" key="1">
    <source>
        <dbReference type="ARBA" id="ARBA00022734"/>
    </source>
</evidence>
<gene>
    <name evidence="3" type="ORF">HU200_048837</name>
</gene>
<sequence length="186" mass="20043">MIGPWEGNAGKAHTIKGASHRLESITVWSADVVDAFAFSYSEPNGKKHNVGPWGGPAGSDNVSCLQIHLGPSEFLLEVSGTTGPYICASADVVKSIKLVTNAGSYGPFGSGGGTSRLQCKTRAALLASLAVRRLLSMQSVSTRVTAVPSLLSAVVSKRRLKVIRRWNQFLTWKQLRKETEKRMIMS</sequence>
<name>A0A835AUU5_9POAL</name>
<keyword evidence="1" id="KW-0430">Lectin</keyword>
<dbReference type="Gene3D" id="2.100.10.30">
    <property type="entry name" value="Jacalin-like lectin domain"/>
    <property type="match status" value="1"/>
</dbReference>
<evidence type="ECO:0000259" key="2">
    <source>
        <dbReference type="Pfam" id="PF01419"/>
    </source>
</evidence>
<feature type="domain" description="Jacalin-type lectin" evidence="2">
    <location>
        <begin position="2"/>
        <end position="115"/>
    </location>
</feature>
<dbReference type="GO" id="GO:0030246">
    <property type="term" value="F:carbohydrate binding"/>
    <property type="evidence" value="ECO:0007669"/>
    <property type="project" value="UniProtKB-KW"/>
</dbReference>
<comment type="caution">
    <text evidence="3">The sequence shown here is derived from an EMBL/GenBank/DDBJ whole genome shotgun (WGS) entry which is preliminary data.</text>
</comment>